<name>L1JER5_GUITC</name>
<feature type="region of interest" description="Disordered" evidence="1">
    <location>
        <begin position="449"/>
        <end position="477"/>
    </location>
</feature>
<dbReference type="PROSITE" id="PS51293">
    <property type="entry name" value="SANT"/>
    <property type="match status" value="1"/>
</dbReference>
<dbReference type="HOGENOM" id="CLU_450141_0_0_1"/>
<dbReference type="SUPFAM" id="SSF54160">
    <property type="entry name" value="Chromo domain-like"/>
    <property type="match status" value="1"/>
</dbReference>
<dbReference type="SMART" id="SM00717">
    <property type="entry name" value="SANT"/>
    <property type="match status" value="1"/>
</dbReference>
<feature type="region of interest" description="Disordered" evidence="1">
    <location>
        <begin position="203"/>
        <end position="290"/>
    </location>
</feature>
<sequence length="607" mass="68898">MAQPQNVSAKSVEVKNNLTQRHPNDFMSIMQQPTFQLLNGIPSMLNGIQLPGHSQKGLQNDIINLLKPRGNAQLSPQELRKGFDFWTEEENTRFVNAIDSQKFPPDFSILAAKVGNKTVEQCQSYARFYFEALKHFRKLPPAPGKGNLHIKAADVYNFLGIGMAYKEFLSTQNSSSPLKTLTTSFVPSTPSLSSFTDGFSISKPKVEQETQSSSKGSIDFLCPTSIPSMSDPNSRNVKPGANKNMMSPKNDVWTWPASTTPQASNRGAKPYNGNHLPALSSSQMQPSSDEYTIKKEEGVSNSSTDAMGQHDFNEADADARAMAEDRKEILDNGDSTWPSSEAGLMDDDASKPMAIKRRRPESPTREKEREIDKNRINKRDMWTYACMQQAPATKEEKEAQEKEENILDVKNPWDWTRKLIIKSSGYSNWWPHFIEYVILSKREVGDDIRTIRDKAPPPPESKSERRGDDRETKRPRKDAPVHEWVYNGCMVEVKWEGDWWHAKVKKMKPPKGGEGLEKLYVTYVGGTEDEDEWVPISKVRAPREDVDEKLLKVTLMPPKPYCLLSHCALEQTSIQWEQQEEMRGFAVNCWGRRLESRLTTRTEATLM</sequence>
<dbReference type="OrthoDB" id="10660424at2759"/>
<feature type="compositionally biased region" description="Polar residues" evidence="1">
    <location>
        <begin position="279"/>
        <end position="290"/>
    </location>
</feature>
<gene>
    <name evidence="3" type="ORF">GUITHDRAFT_106946</name>
</gene>
<dbReference type="AlphaFoldDB" id="L1JER5"/>
<evidence type="ECO:0000256" key="1">
    <source>
        <dbReference type="SAM" id="MobiDB-lite"/>
    </source>
</evidence>
<protein>
    <recommendedName>
        <fullName evidence="2">SANT domain-containing protein</fullName>
    </recommendedName>
</protein>
<dbReference type="CDD" id="cd00167">
    <property type="entry name" value="SANT"/>
    <property type="match status" value="1"/>
</dbReference>
<reference evidence="5" key="2">
    <citation type="submission" date="2012-11" db="EMBL/GenBank/DDBJ databases">
        <authorList>
            <person name="Kuo A."/>
            <person name="Curtis B.A."/>
            <person name="Tanifuji G."/>
            <person name="Burki F."/>
            <person name="Gruber A."/>
            <person name="Irimia M."/>
            <person name="Maruyama S."/>
            <person name="Arias M.C."/>
            <person name="Ball S.G."/>
            <person name="Gile G.H."/>
            <person name="Hirakawa Y."/>
            <person name="Hopkins J.F."/>
            <person name="Rensing S.A."/>
            <person name="Schmutz J."/>
            <person name="Symeonidi A."/>
            <person name="Elias M."/>
            <person name="Eveleigh R.J."/>
            <person name="Herman E.K."/>
            <person name="Klute M.J."/>
            <person name="Nakayama T."/>
            <person name="Obornik M."/>
            <person name="Reyes-Prieto A."/>
            <person name="Armbrust E.V."/>
            <person name="Aves S.J."/>
            <person name="Beiko R.G."/>
            <person name="Coutinho P."/>
            <person name="Dacks J.B."/>
            <person name="Durnford D.G."/>
            <person name="Fast N.M."/>
            <person name="Green B.R."/>
            <person name="Grisdale C."/>
            <person name="Hempe F."/>
            <person name="Henrissat B."/>
            <person name="Hoppner M.P."/>
            <person name="Ishida K.-I."/>
            <person name="Kim E."/>
            <person name="Koreny L."/>
            <person name="Kroth P.G."/>
            <person name="Liu Y."/>
            <person name="Malik S.-B."/>
            <person name="Maier U.G."/>
            <person name="McRose D."/>
            <person name="Mock T."/>
            <person name="Neilson J.A."/>
            <person name="Onodera N.T."/>
            <person name="Poole A.M."/>
            <person name="Pritham E.J."/>
            <person name="Richards T.A."/>
            <person name="Rocap G."/>
            <person name="Roy S.W."/>
            <person name="Sarai C."/>
            <person name="Schaack S."/>
            <person name="Shirato S."/>
            <person name="Slamovits C.H."/>
            <person name="Spencer D.F."/>
            <person name="Suzuki S."/>
            <person name="Worden A.Z."/>
            <person name="Zauner S."/>
            <person name="Barry K."/>
            <person name="Bell C."/>
            <person name="Bharti A.K."/>
            <person name="Crow J.A."/>
            <person name="Grimwood J."/>
            <person name="Kramer R."/>
            <person name="Lindquist E."/>
            <person name="Lucas S."/>
            <person name="Salamov A."/>
            <person name="McFadden G.I."/>
            <person name="Lane C.E."/>
            <person name="Keeling P.J."/>
            <person name="Gray M.W."/>
            <person name="Grigoriev I.V."/>
            <person name="Archibald J.M."/>
        </authorList>
    </citation>
    <scope>NUCLEOTIDE SEQUENCE</scope>
    <source>
        <strain evidence="5">CCMP2712</strain>
    </source>
</reference>
<dbReference type="KEGG" id="gtt:GUITHDRAFT_106946"/>
<dbReference type="InterPro" id="IPR001005">
    <property type="entry name" value="SANT/Myb"/>
</dbReference>
<evidence type="ECO:0000313" key="4">
    <source>
        <dbReference type="EnsemblProtists" id="EKX47033"/>
    </source>
</evidence>
<evidence type="ECO:0000313" key="3">
    <source>
        <dbReference type="EMBL" id="EKX47033.1"/>
    </source>
</evidence>
<keyword evidence="5" id="KW-1185">Reference proteome</keyword>
<feature type="domain" description="SANT" evidence="2">
    <location>
        <begin position="81"/>
        <end position="134"/>
    </location>
</feature>
<feature type="compositionally biased region" description="Polar residues" evidence="1">
    <location>
        <begin position="225"/>
        <end position="236"/>
    </location>
</feature>
<dbReference type="EMBL" id="JH992991">
    <property type="protein sequence ID" value="EKX47033.1"/>
    <property type="molecule type" value="Genomic_DNA"/>
</dbReference>
<dbReference type="GeneID" id="17303776"/>
<reference evidence="3 5" key="1">
    <citation type="journal article" date="2012" name="Nature">
        <title>Algal genomes reveal evolutionary mosaicism and the fate of nucleomorphs.</title>
        <authorList>
            <consortium name="DOE Joint Genome Institute"/>
            <person name="Curtis B.A."/>
            <person name="Tanifuji G."/>
            <person name="Burki F."/>
            <person name="Gruber A."/>
            <person name="Irimia M."/>
            <person name="Maruyama S."/>
            <person name="Arias M.C."/>
            <person name="Ball S.G."/>
            <person name="Gile G.H."/>
            <person name="Hirakawa Y."/>
            <person name="Hopkins J.F."/>
            <person name="Kuo A."/>
            <person name="Rensing S.A."/>
            <person name="Schmutz J."/>
            <person name="Symeonidi A."/>
            <person name="Elias M."/>
            <person name="Eveleigh R.J."/>
            <person name="Herman E.K."/>
            <person name="Klute M.J."/>
            <person name="Nakayama T."/>
            <person name="Obornik M."/>
            <person name="Reyes-Prieto A."/>
            <person name="Armbrust E.V."/>
            <person name="Aves S.J."/>
            <person name="Beiko R.G."/>
            <person name="Coutinho P."/>
            <person name="Dacks J.B."/>
            <person name="Durnford D.G."/>
            <person name="Fast N.M."/>
            <person name="Green B.R."/>
            <person name="Grisdale C.J."/>
            <person name="Hempel F."/>
            <person name="Henrissat B."/>
            <person name="Hoppner M.P."/>
            <person name="Ishida K."/>
            <person name="Kim E."/>
            <person name="Koreny L."/>
            <person name="Kroth P.G."/>
            <person name="Liu Y."/>
            <person name="Malik S.B."/>
            <person name="Maier U.G."/>
            <person name="McRose D."/>
            <person name="Mock T."/>
            <person name="Neilson J.A."/>
            <person name="Onodera N.T."/>
            <person name="Poole A.M."/>
            <person name="Pritham E.J."/>
            <person name="Richards T.A."/>
            <person name="Rocap G."/>
            <person name="Roy S.W."/>
            <person name="Sarai C."/>
            <person name="Schaack S."/>
            <person name="Shirato S."/>
            <person name="Slamovits C.H."/>
            <person name="Spencer D.F."/>
            <person name="Suzuki S."/>
            <person name="Worden A.Z."/>
            <person name="Zauner S."/>
            <person name="Barry K."/>
            <person name="Bell C."/>
            <person name="Bharti A.K."/>
            <person name="Crow J.A."/>
            <person name="Grimwood J."/>
            <person name="Kramer R."/>
            <person name="Lindquist E."/>
            <person name="Lucas S."/>
            <person name="Salamov A."/>
            <person name="McFadden G.I."/>
            <person name="Lane C.E."/>
            <person name="Keeling P.J."/>
            <person name="Gray M.W."/>
            <person name="Grigoriev I.V."/>
            <person name="Archibald J.M."/>
        </authorList>
    </citation>
    <scope>NUCLEOTIDE SEQUENCE</scope>
    <source>
        <strain evidence="3 5">CCMP2712</strain>
    </source>
</reference>
<accession>L1JER5</accession>
<dbReference type="InterPro" id="IPR009057">
    <property type="entry name" value="Homeodomain-like_sf"/>
</dbReference>
<proteinExistence type="predicted"/>
<organism evidence="3">
    <name type="scientific">Guillardia theta (strain CCMP2712)</name>
    <name type="common">Cryptophyte</name>
    <dbReference type="NCBI Taxonomy" id="905079"/>
    <lineage>
        <taxon>Eukaryota</taxon>
        <taxon>Cryptophyceae</taxon>
        <taxon>Pyrenomonadales</taxon>
        <taxon>Geminigeraceae</taxon>
        <taxon>Guillardia</taxon>
    </lineage>
</organism>
<dbReference type="EnsemblProtists" id="EKX47033">
    <property type="protein sequence ID" value="EKX47033"/>
    <property type="gene ID" value="GUITHDRAFT_106946"/>
</dbReference>
<reference evidence="4" key="3">
    <citation type="submission" date="2015-06" db="UniProtKB">
        <authorList>
            <consortium name="EnsemblProtists"/>
        </authorList>
    </citation>
    <scope>IDENTIFICATION</scope>
</reference>
<feature type="compositionally biased region" description="Polar residues" evidence="1">
    <location>
        <begin position="256"/>
        <end position="265"/>
    </location>
</feature>
<dbReference type="InterPro" id="IPR016197">
    <property type="entry name" value="Chromo-like_dom_sf"/>
</dbReference>
<dbReference type="SUPFAM" id="SSF46689">
    <property type="entry name" value="Homeodomain-like"/>
    <property type="match status" value="1"/>
</dbReference>
<dbReference type="Proteomes" id="UP000011087">
    <property type="component" value="Unassembled WGS sequence"/>
</dbReference>
<evidence type="ECO:0000259" key="2">
    <source>
        <dbReference type="PROSITE" id="PS51293"/>
    </source>
</evidence>
<dbReference type="InterPro" id="IPR017884">
    <property type="entry name" value="SANT_dom"/>
</dbReference>
<evidence type="ECO:0000313" key="5">
    <source>
        <dbReference type="Proteomes" id="UP000011087"/>
    </source>
</evidence>
<dbReference type="RefSeq" id="XP_005834013.1">
    <property type="nucleotide sequence ID" value="XM_005833956.1"/>
</dbReference>
<dbReference type="PaxDb" id="55529-EKX47033"/>
<dbReference type="Gene3D" id="1.10.10.60">
    <property type="entry name" value="Homeodomain-like"/>
    <property type="match status" value="1"/>
</dbReference>